<feature type="region of interest" description="Disordered" evidence="5">
    <location>
        <begin position="345"/>
        <end position="398"/>
    </location>
</feature>
<dbReference type="Gene3D" id="3.30.1370.100">
    <property type="entry name" value="MutL, C-terminal domain, regulatory subdomain"/>
    <property type="match status" value="1"/>
</dbReference>
<evidence type="ECO:0000256" key="4">
    <source>
        <dbReference type="HAMAP-Rule" id="MF_00149"/>
    </source>
</evidence>
<dbReference type="PROSITE" id="PS00058">
    <property type="entry name" value="DNA_MISMATCH_REPAIR_1"/>
    <property type="match status" value="1"/>
</dbReference>
<dbReference type="InterPro" id="IPR014790">
    <property type="entry name" value="MutL_C"/>
</dbReference>
<dbReference type="SUPFAM" id="SSF55874">
    <property type="entry name" value="ATPase domain of HSP90 chaperone/DNA topoisomerase II/histidine kinase"/>
    <property type="match status" value="1"/>
</dbReference>
<evidence type="ECO:0000259" key="6">
    <source>
        <dbReference type="SMART" id="SM00853"/>
    </source>
</evidence>
<dbReference type="InterPro" id="IPR014721">
    <property type="entry name" value="Ribsml_uS5_D2-typ_fold_subgr"/>
</dbReference>
<dbReference type="PANTHER" id="PTHR10073:SF12">
    <property type="entry name" value="DNA MISMATCH REPAIR PROTEIN MLH1"/>
    <property type="match status" value="1"/>
</dbReference>
<gene>
    <name evidence="4 8" type="primary">mutL</name>
    <name evidence="8" type="ORF">PQ472_03795</name>
</gene>
<comment type="function">
    <text evidence="4">This protein is involved in the repair of mismatches in DNA. It is required for dam-dependent methyl-directed DNA mismatch repair. May act as a 'molecular matchmaker', a protein that promotes the formation of a stable complex between two or more DNA-binding proteins in an ATP-dependent manner without itself being part of a final effector complex.</text>
</comment>
<dbReference type="Pfam" id="PF13589">
    <property type="entry name" value="HATPase_c_3"/>
    <property type="match status" value="1"/>
</dbReference>
<dbReference type="Pfam" id="PF08676">
    <property type="entry name" value="MutL_C"/>
    <property type="match status" value="1"/>
</dbReference>
<comment type="similarity">
    <text evidence="1 4">Belongs to the DNA mismatch repair MutL/HexB family.</text>
</comment>
<proteinExistence type="inferred from homology"/>
<organism evidence="8 9">
    <name type="scientific">Lacticaseibacillus pabuli</name>
    <dbReference type="NCBI Taxonomy" id="3025672"/>
    <lineage>
        <taxon>Bacteria</taxon>
        <taxon>Bacillati</taxon>
        <taxon>Bacillota</taxon>
        <taxon>Bacilli</taxon>
        <taxon>Lactobacillales</taxon>
        <taxon>Lactobacillaceae</taxon>
        <taxon>Lacticaseibacillus</taxon>
    </lineage>
</organism>
<dbReference type="InterPro" id="IPR014762">
    <property type="entry name" value="DNA_mismatch_repair_CS"/>
</dbReference>
<accession>A0ABY7WT78</accession>
<dbReference type="InterPro" id="IPR042120">
    <property type="entry name" value="MutL_C_dimsub"/>
</dbReference>
<keyword evidence="9" id="KW-1185">Reference proteome</keyword>
<feature type="domain" description="DNA mismatch repair protein S5" evidence="7">
    <location>
        <begin position="208"/>
        <end position="326"/>
    </location>
</feature>
<reference evidence="8 9" key="1">
    <citation type="submission" date="2023-02" db="EMBL/GenBank/DDBJ databases">
        <title>Genome sequence of Lacticaseibacillus sp. KACC 23028.</title>
        <authorList>
            <person name="Kim S."/>
            <person name="Heo J."/>
            <person name="Kwon S.-W."/>
        </authorList>
    </citation>
    <scope>NUCLEOTIDE SEQUENCE [LARGE SCALE GENOMIC DNA]</scope>
    <source>
        <strain evidence="8 9">KACC 23028</strain>
    </source>
</reference>
<dbReference type="Gene3D" id="3.30.1540.20">
    <property type="entry name" value="MutL, C-terminal domain, dimerisation subdomain"/>
    <property type="match status" value="1"/>
</dbReference>
<dbReference type="Proteomes" id="UP001220377">
    <property type="component" value="Chromosome"/>
</dbReference>
<dbReference type="NCBIfam" id="NF000950">
    <property type="entry name" value="PRK00095.1-3"/>
    <property type="match status" value="1"/>
</dbReference>
<evidence type="ECO:0000256" key="3">
    <source>
        <dbReference type="ARBA" id="ARBA00023204"/>
    </source>
</evidence>
<dbReference type="GO" id="GO:0004519">
    <property type="term" value="F:endonuclease activity"/>
    <property type="evidence" value="ECO:0007669"/>
    <property type="project" value="UniProtKB-KW"/>
</dbReference>
<dbReference type="InterPro" id="IPR020568">
    <property type="entry name" value="Ribosomal_Su5_D2-typ_SF"/>
</dbReference>
<dbReference type="EMBL" id="CP117884">
    <property type="protein sequence ID" value="WDF83372.1"/>
    <property type="molecule type" value="Genomic_DNA"/>
</dbReference>
<dbReference type="InterPro" id="IPR038973">
    <property type="entry name" value="MutL/Mlh/Pms-like"/>
</dbReference>
<dbReference type="InterPro" id="IPR036890">
    <property type="entry name" value="HATPase_C_sf"/>
</dbReference>
<evidence type="ECO:0000259" key="7">
    <source>
        <dbReference type="SMART" id="SM01340"/>
    </source>
</evidence>
<dbReference type="CDD" id="cd00782">
    <property type="entry name" value="MutL_Trans"/>
    <property type="match status" value="1"/>
</dbReference>
<dbReference type="HAMAP" id="MF_00149">
    <property type="entry name" value="DNA_mis_repair"/>
    <property type="match status" value="1"/>
</dbReference>
<dbReference type="SMART" id="SM01340">
    <property type="entry name" value="DNA_mis_repair"/>
    <property type="match status" value="1"/>
</dbReference>
<dbReference type="SMART" id="SM00853">
    <property type="entry name" value="MutL_C"/>
    <property type="match status" value="1"/>
</dbReference>
<keyword evidence="3 4" id="KW-0234">DNA repair</keyword>
<dbReference type="Pfam" id="PF01119">
    <property type="entry name" value="DNA_mis_repair"/>
    <property type="match status" value="1"/>
</dbReference>
<dbReference type="RefSeq" id="WP_274261489.1">
    <property type="nucleotide sequence ID" value="NZ_CP117884.1"/>
</dbReference>
<evidence type="ECO:0000313" key="8">
    <source>
        <dbReference type="EMBL" id="WDF83372.1"/>
    </source>
</evidence>
<evidence type="ECO:0000256" key="1">
    <source>
        <dbReference type="ARBA" id="ARBA00006082"/>
    </source>
</evidence>
<dbReference type="InterPro" id="IPR020667">
    <property type="entry name" value="DNA_mismatch_repair_MutL"/>
</dbReference>
<keyword evidence="8" id="KW-0255">Endonuclease</keyword>
<dbReference type="InterPro" id="IPR013507">
    <property type="entry name" value="DNA_mismatch_S5_2-like"/>
</dbReference>
<dbReference type="SUPFAM" id="SSF54211">
    <property type="entry name" value="Ribosomal protein S5 domain 2-like"/>
    <property type="match status" value="1"/>
</dbReference>
<dbReference type="InterPro" id="IPR002099">
    <property type="entry name" value="MutL/Mlh/PMS"/>
</dbReference>
<keyword evidence="8" id="KW-0378">Hydrolase</keyword>
<name>A0ABY7WT78_9LACO</name>
<evidence type="ECO:0000256" key="2">
    <source>
        <dbReference type="ARBA" id="ARBA00022763"/>
    </source>
</evidence>
<keyword evidence="2 4" id="KW-0227">DNA damage</keyword>
<dbReference type="Gene3D" id="3.30.230.10">
    <property type="match status" value="1"/>
</dbReference>
<dbReference type="PANTHER" id="PTHR10073">
    <property type="entry name" value="DNA MISMATCH REPAIR PROTEIN MLH, PMS, MUTL"/>
    <property type="match status" value="1"/>
</dbReference>
<feature type="domain" description="MutL C-terminal dimerisation" evidence="6">
    <location>
        <begin position="475"/>
        <end position="617"/>
    </location>
</feature>
<dbReference type="CDD" id="cd16926">
    <property type="entry name" value="HATPase_MutL-MLH-PMS-like"/>
    <property type="match status" value="1"/>
</dbReference>
<protein>
    <recommendedName>
        <fullName evidence="4">DNA mismatch repair protein MutL</fullName>
    </recommendedName>
</protein>
<keyword evidence="8" id="KW-0540">Nuclease</keyword>
<evidence type="ECO:0000256" key="5">
    <source>
        <dbReference type="SAM" id="MobiDB-lite"/>
    </source>
</evidence>
<dbReference type="Gene3D" id="3.30.565.10">
    <property type="entry name" value="Histidine kinase-like ATPase, C-terminal domain"/>
    <property type="match status" value="1"/>
</dbReference>
<dbReference type="InterPro" id="IPR037198">
    <property type="entry name" value="MutL_C_sf"/>
</dbReference>
<dbReference type="InterPro" id="IPR042121">
    <property type="entry name" value="MutL_C_regsub"/>
</dbReference>
<dbReference type="NCBIfam" id="TIGR00585">
    <property type="entry name" value="mutl"/>
    <property type="match status" value="1"/>
</dbReference>
<sequence>MPKIIELSEALSNQIAAGEVIERPASVVKELVENSIDAGANQIDVRVVDAGISRITVTDNGSGIDAADVPIAFKRHATSKIATVRDLFAIHSLGFRGEALASIASVADVTMETATADGQGTSARLTGGQMINQHSLPLRRGTMIDVANLFYNTPARLKYVRSQTTEMSHIADIMSRLALGHPDIAFTLRNGDKLAIKTAGNGDLQQAIAAIYGVGTARDMLAFAGDNDDFGVNGYVSLPDNTRSARNYLTLLINGRYFRNNQLVKGIIAGYGSKLMVGRYPIAVVNIQLDPQLVDVNVHPTKQEVRISKENVLSDLITDSIRQQLSEQNLIPDALHNLGSRVQHIAEQQPERKPTRDAFVPPVQPADSGLPFKLAPHTAQPTEPAAESVPETTAPAADTGLDINDLDDHSIYTEPSKLAQWDARYNKPQPSAFGDLGSAVADEVAAKPKKPANLELLANDATTASDQQGFPHLRYLAQMHGTFLLAETPDSFYMVDQHAAQERVNYEFYRVAIGQGADAQQQLLTPIVLDYPLSDAELIRERRDILASVGVHLEEFGQNSFIASSHPSWFKAGQEEDTLREMIDWVIKDNHISVAAFREKTAIMMSCKRAIKANHHLDTQQAQALLDKLAQAENPYNCPHGRPVVISFSQSDLERMFKRIQDSHESAGWE</sequence>
<evidence type="ECO:0000313" key="9">
    <source>
        <dbReference type="Proteomes" id="UP001220377"/>
    </source>
</evidence>
<dbReference type="SUPFAM" id="SSF118116">
    <property type="entry name" value="DNA mismatch repair protein MutL"/>
    <property type="match status" value="1"/>
</dbReference>